<evidence type="ECO:0000313" key="3">
    <source>
        <dbReference type="Proteomes" id="UP000595231"/>
    </source>
</evidence>
<protein>
    <submittedName>
        <fullName evidence="2">Uncharacterized protein</fullName>
    </submittedName>
</protein>
<accession>A0A7T4E2N4</accession>
<sequence length="166" mass="18409">MRLLTIEHIPPARRRTVPIWYPAVMLSLSGEALRRTGLDFETAQDDLDAVTFAYAEVERIPIMLMRHASEPKHAYTLMVDAESEANDRGWGVLSFASGVLASLHVGPGEVIWRNDELDRLFPARLNLKPGKSAFEQLDLNHIEPVSLDDASPSSGPAHTPPAKARF</sequence>
<dbReference type="RefSeq" id="WP_198484836.1">
    <property type="nucleotide sequence ID" value="NZ_CP065997.1"/>
</dbReference>
<dbReference type="Proteomes" id="UP000595231">
    <property type="component" value="Chromosome"/>
</dbReference>
<organism evidence="2 3">
    <name type="scientific">Achromobacter deleyi</name>
    <dbReference type="NCBI Taxonomy" id="1353891"/>
    <lineage>
        <taxon>Bacteria</taxon>
        <taxon>Pseudomonadati</taxon>
        <taxon>Pseudomonadota</taxon>
        <taxon>Betaproteobacteria</taxon>
        <taxon>Burkholderiales</taxon>
        <taxon>Alcaligenaceae</taxon>
        <taxon>Achromobacter</taxon>
    </lineage>
</organism>
<feature type="region of interest" description="Disordered" evidence="1">
    <location>
        <begin position="145"/>
        <end position="166"/>
    </location>
</feature>
<gene>
    <name evidence="2" type="ORF">I6I07_30165</name>
</gene>
<name>A0A7T4E2N4_9BURK</name>
<dbReference type="AlphaFoldDB" id="A0A7T4E2N4"/>
<proteinExistence type="predicted"/>
<evidence type="ECO:0000313" key="2">
    <source>
        <dbReference type="EMBL" id="QQB34778.1"/>
    </source>
</evidence>
<dbReference type="EMBL" id="CP065997">
    <property type="protein sequence ID" value="QQB34778.1"/>
    <property type="molecule type" value="Genomic_DNA"/>
</dbReference>
<evidence type="ECO:0000256" key="1">
    <source>
        <dbReference type="SAM" id="MobiDB-lite"/>
    </source>
</evidence>
<reference evidence="2 3" key="1">
    <citation type="submission" date="2020-12" db="EMBL/GenBank/DDBJ databases">
        <title>FDA dAtabase for Regulatory Grade micrObial Sequences (FDA-ARGOS): Supporting development and validation of Infectious Disease Dx tests.</title>
        <authorList>
            <person name="Sproer C."/>
            <person name="Gronow S."/>
            <person name="Severitt S."/>
            <person name="Schroder I."/>
            <person name="Tallon L."/>
            <person name="Sadzewicz L."/>
            <person name="Zhao X."/>
            <person name="Boylan J."/>
            <person name="Ott S."/>
            <person name="Bowen H."/>
            <person name="Vavikolanu K."/>
            <person name="Mehta A."/>
            <person name="Aluvathingal J."/>
            <person name="Nadendla S."/>
            <person name="Lowell S."/>
            <person name="Myers T."/>
            <person name="Yan Y."/>
            <person name="Sichtig H."/>
        </authorList>
    </citation>
    <scope>NUCLEOTIDE SEQUENCE [LARGE SCALE GENOMIC DNA]</scope>
    <source>
        <strain evidence="2 3">FDAARGOS_1050</strain>
    </source>
</reference>